<protein>
    <recommendedName>
        <fullName evidence="1">PRELI/MSF1 domain-containing protein</fullName>
    </recommendedName>
</protein>
<reference evidence="2 3" key="1">
    <citation type="submission" date="2024-03" db="EMBL/GenBank/DDBJ databases">
        <title>Adaptation during the transition from Ophiocordyceps entomopathogen to insect associate is accompanied by gene loss and intensified selection.</title>
        <authorList>
            <person name="Ward C.M."/>
            <person name="Onetto C.A."/>
            <person name="Borneman A.R."/>
        </authorList>
    </citation>
    <scope>NUCLEOTIDE SEQUENCE [LARGE SCALE GENOMIC DNA]</scope>
    <source>
        <strain evidence="2">AWRI1</strain>
        <tissue evidence="2">Single Adult Female</tissue>
    </source>
</reference>
<dbReference type="InterPro" id="IPR037365">
    <property type="entry name" value="Slowmo/Ups"/>
</dbReference>
<dbReference type="AlphaFoldDB" id="A0AAN9Y8G2"/>
<comment type="caution">
    <text evidence="2">The sequence shown here is derived from an EMBL/GenBank/DDBJ whole genome shotgun (WGS) entry which is preliminary data.</text>
</comment>
<dbReference type="InterPro" id="IPR006797">
    <property type="entry name" value="PRELI/MSF1_dom"/>
</dbReference>
<feature type="domain" description="PRELI/MSF1" evidence="1">
    <location>
        <begin position="1"/>
        <end position="170"/>
    </location>
</feature>
<dbReference type="PROSITE" id="PS50904">
    <property type="entry name" value="PRELI_MSF1"/>
    <property type="match status" value="1"/>
</dbReference>
<dbReference type="Proteomes" id="UP001367676">
    <property type="component" value="Unassembled WGS sequence"/>
</dbReference>
<sequence length="208" mass="23495">MKIWTSEHVFNHSWETVVQAAWRKYPNPMNPAVLGTDVIDRKVVDGVLHTHRLVTSEWGLPGWARSIVGPSGVCYASENSEVDPKTREMKLQTRNLSFGSLVAVDEKLTYQPCPNDSSKTLLKQEAIVTVHGVPLSNYLENMLTNNISCNASKGRQAIEWVITKIETEMTDLKNSAVKNKDEIITQTRKSIDDFRSSTRKTLDEMLFT</sequence>
<evidence type="ECO:0000313" key="2">
    <source>
        <dbReference type="EMBL" id="KAK7602976.1"/>
    </source>
</evidence>
<dbReference type="Pfam" id="PF04707">
    <property type="entry name" value="PRELI"/>
    <property type="match status" value="1"/>
</dbReference>
<dbReference type="EMBL" id="JBBCAQ010000006">
    <property type="protein sequence ID" value="KAK7602976.1"/>
    <property type="molecule type" value="Genomic_DNA"/>
</dbReference>
<dbReference type="PANTHER" id="PTHR11158">
    <property type="entry name" value="MSF1/PX19 RELATED"/>
    <property type="match status" value="1"/>
</dbReference>
<proteinExistence type="predicted"/>
<evidence type="ECO:0000259" key="1">
    <source>
        <dbReference type="PROSITE" id="PS50904"/>
    </source>
</evidence>
<accession>A0AAN9Y8G2</accession>
<gene>
    <name evidence="2" type="ORF">V9T40_002975</name>
</gene>
<evidence type="ECO:0000313" key="3">
    <source>
        <dbReference type="Proteomes" id="UP001367676"/>
    </source>
</evidence>
<dbReference type="GO" id="GO:0005758">
    <property type="term" value="C:mitochondrial intermembrane space"/>
    <property type="evidence" value="ECO:0007669"/>
    <property type="project" value="InterPro"/>
</dbReference>
<name>A0AAN9Y8G2_9HEMI</name>
<keyword evidence="3" id="KW-1185">Reference proteome</keyword>
<organism evidence="2 3">
    <name type="scientific">Parthenolecanium corni</name>
    <dbReference type="NCBI Taxonomy" id="536013"/>
    <lineage>
        <taxon>Eukaryota</taxon>
        <taxon>Metazoa</taxon>
        <taxon>Ecdysozoa</taxon>
        <taxon>Arthropoda</taxon>
        <taxon>Hexapoda</taxon>
        <taxon>Insecta</taxon>
        <taxon>Pterygota</taxon>
        <taxon>Neoptera</taxon>
        <taxon>Paraneoptera</taxon>
        <taxon>Hemiptera</taxon>
        <taxon>Sternorrhyncha</taxon>
        <taxon>Coccoidea</taxon>
        <taxon>Coccidae</taxon>
        <taxon>Parthenolecanium</taxon>
    </lineage>
</organism>